<proteinExistence type="predicted"/>
<evidence type="ECO:0000256" key="1">
    <source>
        <dbReference type="ARBA" id="ARBA00000085"/>
    </source>
</evidence>
<dbReference type="InterPro" id="IPR036890">
    <property type="entry name" value="HATPase_C_sf"/>
</dbReference>
<dbReference type="InterPro" id="IPR003594">
    <property type="entry name" value="HATPase_dom"/>
</dbReference>
<gene>
    <name evidence="6" type="ORF">LCGC14_1898880</name>
</gene>
<feature type="domain" description="Histidine kinase/HSP90-like ATPase" evidence="5">
    <location>
        <begin position="12"/>
        <end position="110"/>
    </location>
</feature>
<dbReference type="PANTHER" id="PTHR24421:SF10">
    <property type="entry name" value="NITRATE_NITRITE SENSOR PROTEIN NARQ"/>
    <property type="match status" value="1"/>
</dbReference>
<name>A0A0F9IV94_9ZZZZ</name>
<dbReference type="CDD" id="cd16917">
    <property type="entry name" value="HATPase_UhpB-NarQ-NarX-like"/>
    <property type="match status" value="1"/>
</dbReference>
<organism evidence="6">
    <name type="scientific">marine sediment metagenome</name>
    <dbReference type="NCBI Taxonomy" id="412755"/>
    <lineage>
        <taxon>unclassified sequences</taxon>
        <taxon>metagenomes</taxon>
        <taxon>ecological metagenomes</taxon>
    </lineage>
</organism>
<reference evidence="6" key="1">
    <citation type="journal article" date="2015" name="Nature">
        <title>Complex archaea that bridge the gap between prokaryotes and eukaryotes.</title>
        <authorList>
            <person name="Spang A."/>
            <person name="Saw J.H."/>
            <person name="Jorgensen S.L."/>
            <person name="Zaremba-Niedzwiedzka K."/>
            <person name="Martijn J."/>
            <person name="Lind A.E."/>
            <person name="van Eijk R."/>
            <person name="Schleper C."/>
            <person name="Guy L."/>
            <person name="Ettema T.J."/>
        </authorList>
    </citation>
    <scope>NUCLEOTIDE SEQUENCE</scope>
</reference>
<keyword evidence="3" id="KW-0808">Transferase</keyword>
<accession>A0A0F9IV94</accession>
<dbReference type="EMBL" id="LAZR01019848">
    <property type="protein sequence ID" value="KKL91017.1"/>
    <property type="molecule type" value="Genomic_DNA"/>
</dbReference>
<evidence type="ECO:0000256" key="4">
    <source>
        <dbReference type="ARBA" id="ARBA00022777"/>
    </source>
</evidence>
<feature type="non-terminal residue" evidence="6">
    <location>
        <position position="1"/>
    </location>
</feature>
<keyword evidence="4" id="KW-0418">Kinase</keyword>
<evidence type="ECO:0000256" key="2">
    <source>
        <dbReference type="ARBA" id="ARBA00012438"/>
    </source>
</evidence>
<sequence>KATKVQVELPLSIARSLFSIAREALLNATKHAKARRIQMSVSFDEQHVMLAVKDDGTGFDVEPALAKAEEQKKFGIVGMRERSHLLGGGLHVQSTRQSGTEVIAVIPYPQPQEHA</sequence>
<dbReference type="Pfam" id="PF02518">
    <property type="entry name" value="HATPase_c"/>
    <property type="match status" value="1"/>
</dbReference>
<comment type="catalytic activity">
    <reaction evidence="1">
        <text>ATP + protein L-histidine = ADP + protein N-phospho-L-histidine.</text>
        <dbReference type="EC" id="2.7.13.3"/>
    </reaction>
</comment>
<dbReference type="SMART" id="SM00387">
    <property type="entry name" value="HATPase_c"/>
    <property type="match status" value="1"/>
</dbReference>
<dbReference type="GO" id="GO:0000160">
    <property type="term" value="P:phosphorelay signal transduction system"/>
    <property type="evidence" value="ECO:0007669"/>
    <property type="project" value="UniProtKB-KW"/>
</dbReference>
<dbReference type="Gene3D" id="3.30.565.10">
    <property type="entry name" value="Histidine kinase-like ATPase, C-terminal domain"/>
    <property type="match status" value="1"/>
</dbReference>
<dbReference type="GO" id="GO:0004673">
    <property type="term" value="F:protein histidine kinase activity"/>
    <property type="evidence" value="ECO:0007669"/>
    <property type="project" value="UniProtKB-EC"/>
</dbReference>
<comment type="caution">
    <text evidence="6">The sequence shown here is derived from an EMBL/GenBank/DDBJ whole genome shotgun (WGS) entry which is preliminary data.</text>
</comment>
<protein>
    <recommendedName>
        <fullName evidence="2">histidine kinase</fullName>
        <ecNumber evidence="2">2.7.13.3</ecNumber>
    </recommendedName>
</protein>
<dbReference type="InterPro" id="IPR050482">
    <property type="entry name" value="Sensor_HK_TwoCompSys"/>
</dbReference>
<dbReference type="AlphaFoldDB" id="A0A0F9IV94"/>
<dbReference type="EC" id="2.7.13.3" evidence="2"/>
<evidence type="ECO:0000313" key="6">
    <source>
        <dbReference type="EMBL" id="KKL91017.1"/>
    </source>
</evidence>
<dbReference type="SUPFAM" id="SSF55874">
    <property type="entry name" value="ATPase domain of HSP90 chaperone/DNA topoisomerase II/histidine kinase"/>
    <property type="match status" value="1"/>
</dbReference>
<evidence type="ECO:0000256" key="3">
    <source>
        <dbReference type="ARBA" id="ARBA00022679"/>
    </source>
</evidence>
<dbReference type="PANTHER" id="PTHR24421">
    <property type="entry name" value="NITRATE/NITRITE SENSOR PROTEIN NARX-RELATED"/>
    <property type="match status" value="1"/>
</dbReference>
<evidence type="ECO:0000259" key="5">
    <source>
        <dbReference type="SMART" id="SM00387"/>
    </source>
</evidence>